<evidence type="ECO:0008006" key="3">
    <source>
        <dbReference type="Google" id="ProtNLM"/>
    </source>
</evidence>
<accession>A0A8H5H784</accession>
<dbReference type="OrthoDB" id="2788229at2759"/>
<gene>
    <name evidence="1" type="ORF">D9757_009376</name>
</gene>
<dbReference type="AlphaFoldDB" id="A0A8H5H784"/>
<organism evidence="1 2">
    <name type="scientific">Collybiopsis confluens</name>
    <dbReference type="NCBI Taxonomy" id="2823264"/>
    <lineage>
        <taxon>Eukaryota</taxon>
        <taxon>Fungi</taxon>
        <taxon>Dikarya</taxon>
        <taxon>Basidiomycota</taxon>
        <taxon>Agaricomycotina</taxon>
        <taxon>Agaricomycetes</taxon>
        <taxon>Agaricomycetidae</taxon>
        <taxon>Agaricales</taxon>
        <taxon>Marasmiineae</taxon>
        <taxon>Omphalotaceae</taxon>
        <taxon>Collybiopsis</taxon>
    </lineage>
</organism>
<dbReference type="SUPFAM" id="SSF52047">
    <property type="entry name" value="RNI-like"/>
    <property type="match status" value="1"/>
</dbReference>
<dbReference type="Gene3D" id="3.80.10.10">
    <property type="entry name" value="Ribonuclease Inhibitor"/>
    <property type="match status" value="1"/>
</dbReference>
<keyword evidence="2" id="KW-1185">Reference proteome</keyword>
<name>A0A8H5H784_9AGAR</name>
<evidence type="ECO:0000313" key="2">
    <source>
        <dbReference type="Proteomes" id="UP000518752"/>
    </source>
</evidence>
<reference evidence="1 2" key="1">
    <citation type="journal article" date="2020" name="ISME J.">
        <title>Uncovering the hidden diversity of litter-decomposition mechanisms in mushroom-forming fungi.</title>
        <authorList>
            <person name="Floudas D."/>
            <person name="Bentzer J."/>
            <person name="Ahren D."/>
            <person name="Johansson T."/>
            <person name="Persson P."/>
            <person name="Tunlid A."/>
        </authorList>
    </citation>
    <scope>NUCLEOTIDE SEQUENCE [LARGE SCALE GENOMIC DNA]</scope>
    <source>
        <strain evidence="1 2">CBS 406.79</strain>
    </source>
</reference>
<dbReference type="EMBL" id="JAACJN010000082">
    <property type="protein sequence ID" value="KAF5377700.1"/>
    <property type="molecule type" value="Genomic_DNA"/>
</dbReference>
<dbReference type="Proteomes" id="UP000518752">
    <property type="component" value="Unassembled WGS sequence"/>
</dbReference>
<protein>
    <recommendedName>
        <fullName evidence="3">F-box domain-containing protein</fullName>
    </recommendedName>
</protein>
<comment type="caution">
    <text evidence="1">The sequence shown here is derived from an EMBL/GenBank/DDBJ whole genome shotgun (WGS) entry which is preliminary data.</text>
</comment>
<sequence length="422" mass="47423">MASSLPLEIHELIIDEFKNSSKILKSSSLVSRTWLSRCRKHLFRHLKLQYQPKICIQTEGTSEWESWSPIAHEASTNDFAGIEEPEEARKMLSLGALLEVSQIRRCIRELSFAGANSNGGQNFGRSLFHLAANVHFPALCSLSVSFCESLNPWNIPAIVGFLSINPTLEYLALIGLRLDDNGVRELVECVRTIGSLESLRLERVSWVRHGGSLENLYPTSHTHPISRSAVFSNLALFEVDCVLIDLLLNTVLYMDHLHELTVEWHCLAFYCEEGRENTGYRLISGSNLSRLALTRHSSGPTMSIEDLHVIFDALAAADLSCLTSLELHFLNAHDGTFQEALKYLSALRTPLSELFIAFEYGPRKAFMPSIDRVLENFARSCLSLKRVEFRIWNFIDKFRSESLAGASSFVDIDVVRGISGCN</sequence>
<evidence type="ECO:0000313" key="1">
    <source>
        <dbReference type="EMBL" id="KAF5377700.1"/>
    </source>
</evidence>
<dbReference type="InterPro" id="IPR032675">
    <property type="entry name" value="LRR_dom_sf"/>
</dbReference>
<proteinExistence type="predicted"/>